<evidence type="ECO:0000256" key="3">
    <source>
        <dbReference type="ARBA" id="ARBA00023163"/>
    </source>
</evidence>
<sequence length="144" mass="16819">MYPSSKVYLYRRVLNAKLFIEQHYAANINLNEISGEAFFSKFHFLRIFKSAYGKTPHQYLTAVRITQAKRLLQTPAPIVEVCFAVGFDSVSTFTMLFKRLAKQTPALYQQTQAERQRQLKNTPLKYIPNCFAEKNGWVNNRNFQ</sequence>
<dbReference type="Gene3D" id="1.10.10.60">
    <property type="entry name" value="Homeodomain-like"/>
    <property type="match status" value="2"/>
</dbReference>
<accession>A0A917J659</accession>
<evidence type="ECO:0000256" key="1">
    <source>
        <dbReference type="ARBA" id="ARBA00023015"/>
    </source>
</evidence>
<organism evidence="5 6">
    <name type="scientific">Mucilaginibacter galii</name>
    <dbReference type="NCBI Taxonomy" id="2005073"/>
    <lineage>
        <taxon>Bacteria</taxon>
        <taxon>Pseudomonadati</taxon>
        <taxon>Bacteroidota</taxon>
        <taxon>Sphingobacteriia</taxon>
        <taxon>Sphingobacteriales</taxon>
        <taxon>Sphingobacteriaceae</taxon>
        <taxon>Mucilaginibacter</taxon>
    </lineage>
</organism>
<dbReference type="PROSITE" id="PS00041">
    <property type="entry name" value="HTH_ARAC_FAMILY_1"/>
    <property type="match status" value="1"/>
</dbReference>
<protein>
    <recommendedName>
        <fullName evidence="4">HTH araC/xylS-type domain-containing protein</fullName>
    </recommendedName>
</protein>
<proteinExistence type="predicted"/>
<reference evidence="5" key="1">
    <citation type="journal article" date="2014" name="Int. J. Syst. Evol. Microbiol.">
        <title>Complete genome sequence of Corynebacterium casei LMG S-19264T (=DSM 44701T), isolated from a smear-ripened cheese.</title>
        <authorList>
            <consortium name="US DOE Joint Genome Institute (JGI-PGF)"/>
            <person name="Walter F."/>
            <person name="Albersmeier A."/>
            <person name="Kalinowski J."/>
            <person name="Ruckert C."/>
        </authorList>
    </citation>
    <scope>NUCLEOTIDE SEQUENCE</scope>
    <source>
        <strain evidence="5">CCM 8711</strain>
    </source>
</reference>
<dbReference type="GO" id="GO:0003700">
    <property type="term" value="F:DNA-binding transcription factor activity"/>
    <property type="evidence" value="ECO:0007669"/>
    <property type="project" value="InterPro"/>
</dbReference>
<dbReference type="InterPro" id="IPR009057">
    <property type="entry name" value="Homeodomain-like_sf"/>
</dbReference>
<reference evidence="5" key="2">
    <citation type="submission" date="2020-09" db="EMBL/GenBank/DDBJ databases">
        <authorList>
            <person name="Sun Q."/>
            <person name="Sedlacek I."/>
        </authorList>
    </citation>
    <scope>NUCLEOTIDE SEQUENCE</scope>
    <source>
        <strain evidence="5">CCM 8711</strain>
    </source>
</reference>
<dbReference type="InterPro" id="IPR050204">
    <property type="entry name" value="AraC_XylS_family_regulators"/>
</dbReference>
<keyword evidence="2" id="KW-0238">DNA-binding</keyword>
<dbReference type="GO" id="GO:0043565">
    <property type="term" value="F:sequence-specific DNA binding"/>
    <property type="evidence" value="ECO:0007669"/>
    <property type="project" value="InterPro"/>
</dbReference>
<dbReference type="PANTHER" id="PTHR46796:SF14">
    <property type="entry name" value="TRANSCRIPTIONAL REGULATORY PROTEIN"/>
    <property type="match status" value="1"/>
</dbReference>
<evidence type="ECO:0000313" key="6">
    <source>
        <dbReference type="Proteomes" id="UP000662074"/>
    </source>
</evidence>
<feature type="domain" description="HTH araC/xylS-type" evidence="4">
    <location>
        <begin position="14"/>
        <end position="111"/>
    </location>
</feature>
<evidence type="ECO:0000256" key="2">
    <source>
        <dbReference type="ARBA" id="ARBA00023125"/>
    </source>
</evidence>
<dbReference type="PROSITE" id="PS01124">
    <property type="entry name" value="HTH_ARAC_FAMILY_2"/>
    <property type="match status" value="1"/>
</dbReference>
<dbReference type="SMART" id="SM00342">
    <property type="entry name" value="HTH_ARAC"/>
    <property type="match status" value="1"/>
</dbReference>
<keyword evidence="3" id="KW-0804">Transcription</keyword>
<evidence type="ECO:0000259" key="4">
    <source>
        <dbReference type="PROSITE" id="PS01124"/>
    </source>
</evidence>
<dbReference type="InterPro" id="IPR018062">
    <property type="entry name" value="HTH_AraC-typ_CS"/>
</dbReference>
<comment type="caution">
    <text evidence="5">The sequence shown here is derived from an EMBL/GenBank/DDBJ whole genome shotgun (WGS) entry which is preliminary data.</text>
</comment>
<evidence type="ECO:0000313" key="5">
    <source>
        <dbReference type="EMBL" id="GGI48792.1"/>
    </source>
</evidence>
<keyword evidence="6" id="KW-1185">Reference proteome</keyword>
<dbReference type="SUPFAM" id="SSF46689">
    <property type="entry name" value="Homeodomain-like"/>
    <property type="match status" value="2"/>
</dbReference>
<dbReference type="Pfam" id="PF12833">
    <property type="entry name" value="HTH_18"/>
    <property type="match status" value="1"/>
</dbReference>
<dbReference type="Proteomes" id="UP000662074">
    <property type="component" value="Unassembled WGS sequence"/>
</dbReference>
<dbReference type="AlphaFoldDB" id="A0A917J659"/>
<dbReference type="EMBL" id="BMDO01000001">
    <property type="protein sequence ID" value="GGI48792.1"/>
    <property type="molecule type" value="Genomic_DNA"/>
</dbReference>
<gene>
    <name evidence="5" type="ORF">GCM10011425_00040</name>
</gene>
<dbReference type="InterPro" id="IPR018060">
    <property type="entry name" value="HTH_AraC"/>
</dbReference>
<dbReference type="PANTHER" id="PTHR46796">
    <property type="entry name" value="HTH-TYPE TRANSCRIPTIONAL ACTIVATOR RHAS-RELATED"/>
    <property type="match status" value="1"/>
</dbReference>
<name>A0A917J659_9SPHI</name>
<keyword evidence="1" id="KW-0805">Transcription regulation</keyword>